<protein>
    <recommendedName>
        <fullName evidence="3">Secreted protein</fullName>
    </recommendedName>
</protein>
<evidence type="ECO:0000313" key="2">
    <source>
        <dbReference type="Proteomes" id="UP000735302"/>
    </source>
</evidence>
<proteinExistence type="predicted"/>
<keyword evidence="2" id="KW-1185">Reference proteome</keyword>
<name>A0AAV3ZBT2_9GAST</name>
<organism evidence="1 2">
    <name type="scientific">Plakobranchus ocellatus</name>
    <dbReference type="NCBI Taxonomy" id="259542"/>
    <lineage>
        <taxon>Eukaryota</taxon>
        <taxon>Metazoa</taxon>
        <taxon>Spiralia</taxon>
        <taxon>Lophotrochozoa</taxon>
        <taxon>Mollusca</taxon>
        <taxon>Gastropoda</taxon>
        <taxon>Heterobranchia</taxon>
        <taxon>Euthyneura</taxon>
        <taxon>Panpulmonata</taxon>
        <taxon>Sacoglossa</taxon>
        <taxon>Placobranchoidea</taxon>
        <taxon>Plakobranchidae</taxon>
        <taxon>Plakobranchus</taxon>
    </lineage>
</organism>
<comment type="caution">
    <text evidence="1">The sequence shown here is derived from an EMBL/GenBank/DDBJ whole genome shotgun (WGS) entry which is preliminary data.</text>
</comment>
<evidence type="ECO:0000313" key="1">
    <source>
        <dbReference type="EMBL" id="GFN92125.1"/>
    </source>
</evidence>
<gene>
    <name evidence="1" type="ORF">PoB_001863100</name>
</gene>
<evidence type="ECO:0008006" key="3">
    <source>
        <dbReference type="Google" id="ProtNLM"/>
    </source>
</evidence>
<sequence>MPGHLAQNVLWFLLNHTVVQNARQALTMVFLFRNTYAEFTILYWLTLVQFVAKATKRSQACTIMFSPGTRRQSFVQFVRKSSQGRVHLELIF</sequence>
<dbReference type="Proteomes" id="UP000735302">
    <property type="component" value="Unassembled WGS sequence"/>
</dbReference>
<dbReference type="EMBL" id="BLXT01002217">
    <property type="protein sequence ID" value="GFN92125.1"/>
    <property type="molecule type" value="Genomic_DNA"/>
</dbReference>
<accession>A0AAV3ZBT2</accession>
<reference evidence="1 2" key="1">
    <citation type="journal article" date="2021" name="Elife">
        <title>Chloroplast acquisition without the gene transfer in kleptoplastic sea slugs, Plakobranchus ocellatus.</title>
        <authorList>
            <person name="Maeda T."/>
            <person name="Takahashi S."/>
            <person name="Yoshida T."/>
            <person name="Shimamura S."/>
            <person name="Takaki Y."/>
            <person name="Nagai Y."/>
            <person name="Toyoda A."/>
            <person name="Suzuki Y."/>
            <person name="Arimoto A."/>
            <person name="Ishii H."/>
            <person name="Satoh N."/>
            <person name="Nishiyama T."/>
            <person name="Hasebe M."/>
            <person name="Maruyama T."/>
            <person name="Minagawa J."/>
            <person name="Obokata J."/>
            <person name="Shigenobu S."/>
        </authorList>
    </citation>
    <scope>NUCLEOTIDE SEQUENCE [LARGE SCALE GENOMIC DNA]</scope>
</reference>
<dbReference type="AlphaFoldDB" id="A0AAV3ZBT2"/>